<evidence type="ECO:0000256" key="2">
    <source>
        <dbReference type="ARBA" id="ARBA00023015"/>
    </source>
</evidence>
<dbReference type="EMBL" id="PJRP01000019">
    <property type="protein sequence ID" value="PLP97237.1"/>
    <property type="molecule type" value="Genomic_DNA"/>
</dbReference>
<dbReference type="Pfam" id="PF00126">
    <property type="entry name" value="HTH_1"/>
    <property type="match status" value="1"/>
</dbReference>
<dbReference type="InterPro" id="IPR005119">
    <property type="entry name" value="LysR_subst-bd"/>
</dbReference>
<comment type="similarity">
    <text evidence="1">Belongs to the LysR transcriptional regulatory family.</text>
</comment>
<name>A0A2N5C4V9_9BURK</name>
<evidence type="ECO:0000313" key="6">
    <source>
        <dbReference type="EMBL" id="PLP97237.1"/>
    </source>
</evidence>
<comment type="caution">
    <text evidence="6">The sequence shown here is derived from an EMBL/GenBank/DDBJ whole genome shotgun (WGS) entry which is preliminary data.</text>
</comment>
<dbReference type="InterPro" id="IPR000847">
    <property type="entry name" value="LysR_HTH_N"/>
</dbReference>
<dbReference type="GO" id="GO:0003700">
    <property type="term" value="F:DNA-binding transcription factor activity"/>
    <property type="evidence" value="ECO:0007669"/>
    <property type="project" value="InterPro"/>
</dbReference>
<dbReference type="Gene3D" id="3.40.190.10">
    <property type="entry name" value="Periplasmic binding protein-like II"/>
    <property type="match status" value="2"/>
</dbReference>
<dbReference type="SUPFAM" id="SSF53850">
    <property type="entry name" value="Periplasmic binding protein-like II"/>
    <property type="match status" value="1"/>
</dbReference>
<evidence type="ECO:0000256" key="1">
    <source>
        <dbReference type="ARBA" id="ARBA00009437"/>
    </source>
</evidence>
<dbReference type="GO" id="GO:0032993">
    <property type="term" value="C:protein-DNA complex"/>
    <property type="evidence" value="ECO:0007669"/>
    <property type="project" value="TreeGrafter"/>
</dbReference>
<dbReference type="GO" id="GO:0003677">
    <property type="term" value="F:DNA binding"/>
    <property type="evidence" value="ECO:0007669"/>
    <property type="project" value="UniProtKB-KW"/>
</dbReference>
<dbReference type="Pfam" id="PF03466">
    <property type="entry name" value="LysR_substrate"/>
    <property type="match status" value="1"/>
</dbReference>
<organism evidence="6 7">
    <name type="scientific">Cupriavidus pauculus</name>
    <dbReference type="NCBI Taxonomy" id="82633"/>
    <lineage>
        <taxon>Bacteria</taxon>
        <taxon>Pseudomonadati</taxon>
        <taxon>Pseudomonadota</taxon>
        <taxon>Betaproteobacteria</taxon>
        <taxon>Burkholderiales</taxon>
        <taxon>Burkholderiaceae</taxon>
        <taxon>Cupriavidus</taxon>
    </lineage>
</organism>
<dbReference type="Gene3D" id="1.10.10.10">
    <property type="entry name" value="Winged helix-like DNA-binding domain superfamily/Winged helix DNA-binding domain"/>
    <property type="match status" value="1"/>
</dbReference>
<keyword evidence="4" id="KW-0804">Transcription</keyword>
<dbReference type="Proteomes" id="UP000234341">
    <property type="component" value="Unassembled WGS sequence"/>
</dbReference>
<proteinExistence type="inferred from homology"/>
<dbReference type="PANTHER" id="PTHR30346">
    <property type="entry name" value="TRANSCRIPTIONAL DUAL REGULATOR HCAR-RELATED"/>
    <property type="match status" value="1"/>
</dbReference>
<accession>A0A2N5C4V9</accession>
<reference evidence="6 7" key="1">
    <citation type="submission" date="2017-12" db="EMBL/GenBank/DDBJ databases">
        <title>Genome sequence of the active heterotrophic nitrifier-denitrifier, Cupriavidus pauculus UM1.</title>
        <authorList>
            <person name="Putonti C."/>
            <person name="Castignetti D."/>
        </authorList>
    </citation>
    <scope>NUCLEOTIDE SEQUENCE [LARGE SCALE GENOMIC DNA]</scope>
    <source>
        <strain evidence="6 7">UM1</strain>
    </source>
</reference>
<evidence type="ECO:0000259" key="5">
    <source>
        <dbReference type="PROSITE" id="PS50931"/>
    </source>
</evidence>
<dbReference type="AlphaFoldDB" id="A0A2N5C4V9"/>
<dbReference type="OrthoDB" id="8707631at2"/>
<dbReference type="InterPro" id="IPR036388">
    <property type="entry name" value="WH-like_DNA-bd_sf"/>
</dbReference>
<sequence>MSTIRMLKTFLAVSELGSFAAAAERVALTPAAVGAKMKAMEDLFKRPLFNRAGRAVTFTPAGLALVARARRLVDDYEDMLAGPPSGEEIAGTVTIGAIVSAMGALATSVVDLKAPYPSLDIRIENGRQADLYGRVIDGDLDAAILVETVRPDGRAAIWTHLYEEPLMLIAGASVAAPGMDALDILRRQPFIRLDRGMTTGAWIDQFLRRSGVRPNDLVEMNSLPAIVELVRQQAGVAIAPVLHHFGWHRDVGLCLLPLPGKPMARRVGLLESTRHLAVTGVIRDHFARKHCA</sequence>
<dbReference type="InterPro" id="IPR036390">
    <property type="entry name" value="WH_DNA-bd_sf"/>
</dbReference>
<dbReference type="RefSeq" id="WP_101684764.1">
    <property type="nucleotide sequence ID" value="NZ_PJRP01000019.1"/>
</dbReference>
<feature type="domain" description="HTH lysR-type" evidence="5">
    <location>
        <begin position="1"/>
        <end position="59"/>
    </location>
</feature>
<evidence type="ECO:0000256" key="3">
    <source>
        <dbReference type="ARBA" id="ARBA00023125"/>
    </source>
</evidence>
<dbReference type="SUPFAM" id="SSF46785">
    <property type="entry name" value="Winged helix' DNA-binding domain"/>
    <property type="match status" value="1"/>
</dbReference>
<keyword evidence="3" id="KW-0238">DNA-binding</keyword>
<evidence type="ECO:0000313" key="7">
    <source>
        <dbReference type="Proteomes" id="UP000234341"/>
    </source>
</evidence>
<dbReference type="PANTHER" id="PTHR30346:SF9">
    <property type="entry name" value="LYSR FAMILY TRANSCRIPTIONAL REGULATOR"/>
    <property type="match status" value="1"/>
</dbReference>
<evidence type="ECO:0000256" key="4">
    <source>
        <dbReference type="ARBA" id="ARBA00023163"/>
    </source>
</evidence>
<protein>
    <submittedName>
        <fullName evidence="6">LysR family transcriptional regulator</fullName>
    </submittedName>
</protein>
<keyword evidence="2" id="KW-0805">Transcription regulation</keyword>
<dbReference type="PROSITE" id="PS50931">
    <property type="entry name" value="HTH_LYSR"/>
    <property type="match status" value="1"/>
</dbReference>
<gene>
    <name evidence="6" type="ORF">CYJ10_28390</name>
</gene>